<dbReference type="Proteomes" id="UP001172673">
    <property type="component" value="Unassembled WGS sequence"/>
</dbReference>
<dbReference type="PANTHER" id="PTHR36440">
    <property type="entry name" value="PUTATIVE (AFU_ORTHOLOGUE AFUA_8G07350)-RELATED"/>
    <property type="match status" value="1"/>
</dbReference>
<dbReference type="SUPFAM" id="SSF51182">
    <property type="entry name" value="RmlC-like cupins"/>
    <property type="match status" value="1"/>
</dbReference>
<dbReference type="EMBL" id="JAPDRK010000023">
    <property type="protein sequence ID" value="KAJ9603163.1"/>
    <property type="molecule type" value="Genomic_DNA"/>
</dbReference>
<evidence type="ECO:0000313" key="3">
    <source>
        <dbReference type="EMBL" id="KAJ9603163.1"/>
    </source>
</evidence>
<keyword evidence="1" id="KW-0812">Transmembrane</keyword>
<dbReference type="InterPro" id="IPR053146">
    <property type="entry name" value="QDO-like"/>
</dbReference>
<comment type="caution">
    <text evidence="3">The sequence shown here is derived from an EMBL/GenBank/DDBJ whole genome shotgun (WGS) entry which is preliminary data.</text>
</comment>
<organism evidence="3 4">
    <name type="scientific">Cladophialophora chaetospira</name>
    <dbReference type="NCBI Taxonomy" id="386627"/>
    <lineage>
        <taxon>Eukaryota</taxon>
        <taxon>Fungi</taxon>
        <taxon>Dikarya</taxon>
        <taxon>Ascomycota</taxon>
        <taxon>Pezizomycotina</taxon>
        <taxon>Eurotiomycetes</taxon>
        <taxon>Chaetothyriomycetidae</taxon>
        <taxon>Chaetothyriales</taxon>
        <taxon>Herpotrichiellaceae</taxon>
        <taxon>Cladophialophora</taxon>
    </lineage>
</organism>
<reference evidence="3" key="1">
    <citation type="submission" date="2022-10" db="EMBL/GenBank/DDBJ databases">
        <title>Culturing micro-colonial fungi from biological soil crusts in the Mojave desert and describing Neophaeococcomyces mojavensis, and introducing the new genera and species Taxawa tesnikishii.</title>
        <authorList>
            <person name="Kurbessoian T."/>
            <person name="Stajich J.E."/>
        </authorList>
    </citation>
    <scope>NUCLEOTIDE SEQUENCE</scope>
    <source>
        <strain evidence="3">TK_41</strain>
    </source>
</reference>
<gene>
    <name evidence="3" type="ORF">H2200_012458</name>
</gene>
<dbReference type="PANTHER" id="PTHR36440:SF1">
    <property type="entry name" value="PUTATIVE (AFU_ORTHOLOGUE AFUA_8G07350)-RELATED"/>
    <property type="match status" value="1"/>
</dbReference>
<proteinExistence type="predicted"/>
<evidence type="ECO:0000259" key="2">
    <source>
        <dbReference type="Pfam" id="PF07883"/>
    </source>
</evidence>
<dbReference type="AlphaFoldDB" id="A0AA38WXV3"/>
<feature type="domain" description="Cupin type-2" evidence="2">
    <location>
        <begin position="59"/>
        <end position="109"/>
    </location>
</feature>
<evidence type="ECO:0000256" key="1">
    <source>
        <dbReference type="SAM" id="Phobius"/>
    </source>
</evidence>
<dbReference type="Gene3D" id="2.60.120.10">
    <property type="entry name" value="Jelly Rolls"/>
    <property type="match status" value="1"/>
</dbReference>
<dbReference type="InterPro" id="IPR014710">
    <property type="entry name" value="RmlC-like_jellyroll"/>
</dbReference>
<keyword evidence="4" id="KW-1185">Reference proteome</keyword>
<keyword evidence="1" id="KW-1133">Transmembrane helix</keyword>
<protein>
    <recommendedName>
        <fullName evidence="2">Cupin type-2 domain-containing protein</fullName>
    </recommendedName>
</protein>
<dbReference type="InterPro" id="IPR011051">
    <property type="entry name" value="RmlC_Cupin_sf"/>
</dbReference>
<keyword evidence="1" id="KW-0472">Membrane</keyword>
<dbReference type="Pfam" id="PF07883">
    <property type="entry name" value="Cupin_2"/>
    <property type="match status" value="1"/>
</dbReference>
<evidence type="ECO:0000313" key="4">
    <source>
        <dbReference type="Proteomes" id="UP001172673"/>
    </source>
</evidence>
<sequence>MLSFLRASTPRTTTAHLNPITYDGGRASQHFHNPSAKYLVTDVLPATTPKHGRSFMNPPLHFHMYQTEDFEVVSGLGRWFIDGEPILVKPGESVHIPMGAFHRFENASEDGEDLVTSFRLDEQNFEKEERFFRNFFGYIEDAYKAGQQPSLFQLWLFLNSVDAPVVLPGLGEKSNFLARQASWLFMFIGGVVIGGWVLGYKATYPEYFVSEKDKAKTS</sequence>
<feature type="transmembrane region" description="Helical" evidence="1">
    <location>
        <begin position="183"/>
        <end position="200"/>
    </location>
</feature>
<dbReference type="InterPro" id="IPR013096">
    <property type="entry name" value="Cupin_2"/>
</dbReference>
<accession>A0AA38WXV3</accession>
<name>A0AA38WXV3_9EURO</name>